<dbReference type="InterPro" id="IPR018958">
    <property type="entry name" value="Knr4/Smi1-like_dom"/>
</dbReference>
<evidence type="ECO:0000313" key="3">
    <source>
        <dbReference type="Proteomes" id="UP000265325"/>
    </source>
</evidence>
<dbReference type="EMBL" id="LAQS01000014">
    <property type="protein sequence ID" value="KKZ73757.1"/>
    <property type="molecule type" value="Genomic_DNA"/>
</dbReference>
<dbReference type="Proteomes" id="UP000265325">
    <property type="component" value="Unassembled WGS sequence"/>
</dbReference>
<evidence type="ECO:0000259" key="1">
    <source>
        <dbReference type="SMART" id="SM00860"/>
    </source>
</evidence>
<comment type="caution">
    <text evidence="2">The sequence shown here is derived from an EMBL/GenBank/DDBJ whole genome shotgun (WGS) entry which is preliminary data.</text>
</comment>
<proteinExistence type="predicted"/>
<reference evidence="2 3" key="1">
    <citation type="submission" date="2015-05" db="EMBL/GenBank/DDBJ databases">
        <title>Draft Genome assembly of Streptomyces showdoensis.</title>
        <authorList>
            <person name="Thapa K.K."/>
            <person name="Metsa-Ketela M."/>
        </authorList>
    </citation>
    <scope>NUCLEOTIDE SEQUENCE [LARGE SCALE GENOMIC DNA]</scope>
    <source>
        <strain evidence="2 3">ATCC 15227</strain>
    </source>
</reference>
<name>A0A2P2GQI6_STREW</name>
<dbReference type="SUPFAM" id="SSF160631">
    <property type="entry name" value="SMI1/KNR4-like"/>
    <property type="match status" value="1"/>
</dbReference>
<protein>
    <submittedName>
        <fullName evidence="2">1,3-beta-glucan synthase regulator</fullName>
    </submittedName>
</protein>
<gene>
    <name evidence="2" type="ORF">VO63_11300</name>
</gene>
<dbReference type="AlphaFoldDB" id="A0A2P2GQI6"/>
<dbReference type="SMART" id="SM00860">
    <property type="entry name" value="SMI1_KNR4"/>
    <property type="match status" value="1"/>
</dbReference>
<accession>A0A2P2GQI6</accession>
<feature type="domain" description="Knr4/Smi1-like" evidence="1">
    <location>
        <begin position="14"/>
        <end position="147"/>
    </location>
</feature>
<dbReference type="Pfam" id="PF14568">
    <property type="entry name" value="SUKH_6"/>
    <property type="match status" value="1"/>
</dbReference>
<organism evidence="2 3">
    <name type="scientific">Streptomyces showdoensis</name>
    <dbReference type="NCBI Taxonomy" id="68268"/>
    <lineage>
        <taxon>Bacteria</taxon>
        <taxon>Bacillati</taxon>
        <taxon>Actinomycetota</taxon>
        <taxon>Actinomycetes</taxon>
        <taxon>Kitasatosporales</taxon>
        <taxon>Streptomycetaceae</taxon>
        <taxon>Streptomyces</taxon>
    </lineage>
</organism>
<sequence>MFDQSEESEWVGPPVDSEMIRRAESVLQVRLPKSYVDLLSVQNGGVLHNRCFPTAFPTSWAPDHFCVDVIWGVGGENGIDVLSPGLVTEWGYPAIGVVLGLTPSAGHDTVMLDYSECGPLGEPSVAYVDEDRVPKRVADSFAAFRDGFVSCRTYGDEED</sequence>
<dbReference type="InterPro" id="IPR037883">
    <property type="entry name" value="Knr4/Smi1-like_sf"/>
</dbReference>
<evidence type="ECO:0000313" key="2">
    <source>
        <dbReference type="EMBL" id="KKZ73757.1"/>
    </source>
</evidence>
<keyword evidence="3" id="KW-1185">Reference proteome</keyword>
<dbReference type="Gene3D" id="3.40.1580.10">
    <property type="entry name" value="SMI1/KNR4-like"/>
    <property type="match status" value="1"/>
</dbReference>